<dbReference type="EMBL" id="CAJVPJ010000803">
    <property type="protein sequence ID" value="CAG8557353.1"/>
    <property type="molecule type" value="Genomic_DNA"/>
</dbReference>
<evidence type="ECO:0000256" key="2">
    <source>
        <dbReference type="SAM" id="MobiDB-lite"/>
    </source>
</evidence>
<keyword evidence="1" id="KW-0175">Coiled coil</keyword>
<sequence length="263" mass="29338">MSSLIYGFHIKTNQASPKYLSSIKEEDEAKLLDRQTSDSFQEAVEPVIEEYENQSPLSSLSFPLLKRRRQKEACAKPSKLKKILQQRETDIQKLEGKLKATETQNEDIVKQGCELGCRNKCISQLESKVEELVSELLTDSETQGLDHLVYPTRRLTTTFQSPPNSETTPTKPVRIVEMTGATAPNSPASLVTRRSAPPSFGDNDLLSPSSRLALRKARFLSAEIQGTADRRDATAESIVQKLQIELKQPESLHDDKAQGLEAV</sequence>
<organism evidence="3 4">
    <name type="scientific">Paraglomus occultum</name>
    <dbReference type="NCBI Taxonomy" id="144539"/>
    <lineage>
        <taxon>Eukaryota</taxon>
        <taxon>Fungi</taxon>
        <taxon>Fungi incertae sedis</taxon>
        <taxon>Mucoromycota</taxon>
        <taxon>Glomeromycotina</taxon>
        <taxon>Glomeromycetes</taxon>
        <taxon>Paraglomerales</taxon>
        <taxon>Paraglomeraceae</taxon>
        <taxon>Paraglomus</taxon>
    </lineage>
</organism>
<evidence type="ECO:0000256" key="1">
    <source>
        <dbReference type="SAM" id="Coils"/>
    </source>
</evidence>
<feature type="region of interest" description="Disordered" evidence="2">
    <location>
        <begin position="183"/>
        <end position="204"/>
    </location>
</feature>
<dbReference type="AlphaFoldDB" id="A0A9N9B8J9"/>
<gene>
    <name evidence="3" type="ORF">POCULU_LOCUS5333</name>
</gene>
<keyword evidence="4" id="KW-1185">Reference proteome</keyword>
<evidence type="ECO:0000313" key="3">
    <source>
        <dbReference type="EMBL" id="CAG8557353.1"/>
    </source>
</evidence>
<reference evidence="3" key="1">
    <citation type="submission" date="2021-06" db="EMBL/GenBank/DDBJ databases">
        <authorList>
            <person name="Kallberg Y."/>
            <person name="Tangrot J."/>
            <person name="Rosling A."/>
        </authorList>
    </citation>
    <scope>NUCLEOTIDE SEQUENCE</scope>
    <source>
        <strain evidence="3">IA702</strain>
    </source>
</reference>
<accession>A0A9N9B8J9</accession>
<name>A0A9N9B8J9_9GLOM</name>
<dbReference type="Proteomes" id="UP000789572">
    <property type="component" value="Unassembled WGS sequence"/>
</dbReference>
<comment type="caution">
    <text evidence="3">The sequence shown here is derived from an EMBL/GenBank/DDBJ whole genome shotgun (WGS) entry which is preliminary data.</text>
</comment>
<feature type="coiled-coil region" evidence="1">
    <location>
        <begin position="84"/>
        <end position="111"/>
    </location>
</feature>
<proteinExistence type="predicted"/>
<protein>
    <submittedName>
        <fullName evidence="3">10981_t:CDS:1</fullName>
    </submittedName>
</protein>
<evidence type="ECO:0000313" key="4">
    <source>
        <dbReference type="Proteomes" id="UP000789572"/>
    </source>
</evidence>